<dbReference type="InterPro" id="IPR050952">
    <property type="entry name" value="TRIM-NHL_E3_ligases"/>
</dbReference>
<feature type="domain" description="Death" evidence="4">
    <location>
        <begin position="19"/>
        <end position="102"/>
    </location>
</feature>
<gene>
    <name evidence="6" type="primary">LOC110976823</name>
</gene>
<evidence type="ECO:0000313" key="6">
    <source>
        <dbReference type="RefSeq" id="XP_022086126.1"/>
    </source>
</evidence>
<dbReference type="CDD" id="cd19756">
    <property type="entry name" value="Bbox2"/>
    <property type="match status" value="1"/>
</dbReference>
<evidence type="ECO:0000256" key="3">
    <source>
        <dbReference type="SAM" id="Coils"/>
    </source>
</evidence>
<dbReference type="GO" id="GO:0008270">
    <property type="term" value="F:zinc ion binding"/>
    <property type="evidence" value="ECO:0007669"/>
    <property type="project" value="UniProtKB-KW"/>
</dbReference>
<protein>
    <submittedName>
        <fullName evidence="6">Uncharacterized protein LOC110976823 isoform X1</fullName>
    </submittedName>
</protein>
<feature type="coiled-coil region" evidence="3">
    <location>
        <begin position="178"/>
        <end position="223"/>
    </location>
</feature>
<dbReference type="Gene3D" id="1.10.533.10">
    <property type="entry name" value="Death Domain, Fas"/>
    <property type="match status" value="1"/>
</dbReference>
<dbReference type="Gene3D" id="2.120.10.30">
    <property type="entry name" value="TolB, C-terminal domain"/>
    <property type="match status" value="1"/>
</dbReference>
<dbReference type="OMA" id="KRWVIAN"/>
<evidence type="ECO:0000256" key="1">
    <source>
        <dbReference type="ARBA" id="ARBA00022737"/>
    </source>
</evidence>
<dbReference type="InterPro" id="IPR000488">
    <property type="entry name" value="Death_dom"/>
</dbReference>
<dbReference type="CDD" id="cd01670">
    <property type="entry name" value="Death"/>
    <property type="match status" value="1"/>
</dbReference>
<dbReference type="OrthoDB" id="10163324at2759"/>
<keyword evidence="3" id="KW-0175">Coiled coil</keyword>
<evidence type="ECO:0000259" key="4">
    <source>
        <dbReference type="PROSITE" id="PS50017"/>
    </source>
</evidence>
<dbReference type="Gene3D" id="3.30.160.60">
    <property type="entry name" value="Classic Zinc Finger"/>
    <property type="match status" value="1"/>
</dbReference>
<dbReference type="PANTHER" id="PTHR24104:SF25">
    <property type="entry name" value="PROTEIN LIN-41"/>
    <property type="match status" value="1"/>
</dbReference>
<dbReference type="SUPFAM" id="SSF47986">
    <property type="entry name" value="DEATH domain"/>
    <property type="match status" value="1"/>
</dbReference>
<organism evidence="5 6">
    <name type="scientific">Acanthaster planci</name>
    <name type="common">Crown-of-thorns starfish</name>
    <dbReference type="NCBI Taxonomy" id="133434"/>
    <lineage>
        <taxon>Eukaryota</taxon>
        <taxon>Metazoa</taxon>
        <taxon>Echinodermata</taxon>
        <taxon>Eleutherozoa</taxon>
        <taxon>Asterozoa</taxon>
        <taxon>Asteroidea</taxon>
        <taxon>Valvatacea</taxon>
        <taxon>Valvatida</taxon>
        <taxon>Acanthasteridae</taxon>
        <taxon>Acanthaster</taxon>
    </lineage>
</organism>
<name>A0A8B7Y2H0_ACAPL</name>
<dbReference type="SUPFAM" id="SSF101898">
    <property type="entry name" value="NHL repeat"/>
    <property type="match status" value="1"/>
</dbReference>
<dbReference type="PROSITE" id="PS51125">
    <property type="entry name" value="NHL"/>
    <property type="match status" value="1"/>
</dbReference>
<dbReference type="RefSeq" id="XP_022086126.1">
    <property type="nucleotide sequence ID" value="XM_022230434.1"/>
</dbReference>
<accession>A0A8B7Y2H0</accession>
<proteinExistence type="predicted"/>
<dbReference type="InterPro" id="IPR011042">
    <property type="entry name" value="6-blade_b-propeller_TolB-like"/>
</dbReference>
<keyword evidence="1" id="KW-0677">Repeat</keyword>
<dbReference type="KEGG" id="aplc:110976823"/>
<dbReference type="InterPro" id="IPR001258">
    <property type="entry name" value="NHL_repeat"/>
</dbReference>
<dbReference type="GO" id="GO:0061630">
    <property type="term" value="F:ubiquitin protein ligase activity"/>
    <property type="evidence" value="ECO:0007669"/>
    <property type="project" value="TreeGrafter"/>
</dbReference>
<evidence type="ECO:0000256" key="2">
    <source>
        <dbReference type="PROSITE-ProRule" id="PRU00504"/>
    </source>
</evidence>
<dbReference type="SUPFAM" id="SSF57845">
    <property type="entry name" value="B-box zinc-binding domain"/>
    <property type="match status" value="1"/>
</dbReference>
<dbReference type="GO" id="GO:0007165">
    <property type="term" value="P:signal transduction"/>
    <property type="evidence" value="ECO:0007669"/>
    <property type="project" value="InterPro"/>
</dbReference>
<dbReference type="Proteomes" id="UP000694845">
    <property type="component" value="Unplaced"/>
</dbReference>
<dbReference type="AlphaFoldDB" id="A0A8B7Y2H0"/>
<dbReference type="GO" id="GO:0000209">
    <property type="term" value="P:protein polyubiquitination"/>
    <property type="evidence" value="ECO:0007669"/>
    <property type="project" value="TreeGrafter"/>
</dbReference>
<dbReference type="GeneID" id="110976823"/>
<dbReference type="Pfam" id="PF00531">
    <property type="entry name" value="Death"/>
    <property type="match status" value="1"/>
</dbReference>
<reference evidence="6" key="1">
    <citation type="submission" date="2025-08" db="UniProtKB">
        <authorList>
            <consortium name="RefSeq"/>
        </authorList>
    </citation>
    <scope>IDENTIFICATION</scope>
</reference>
<dbReference type="PANTHER" id="PTHR24104">
    <property type="entry name" value="E3 UBIQUITIN-PROTEIN LIGASE NHLRC1-RELATED"/>
    <property type="match status" value="1"/>
</dbReference>
<dbReference type="PROSITE" id="PS50017">
    <property type="entry name" value="DEATH_DOMAIN"/>
    <property type="match status" value="1"/>
</dbReference>
<keyword evidence="5" id="KW-1185">Reference proteome</keyword>
<sequence length="585" mass="65481">MYRQNMAEGGPDDMEQGLTDRKLGKLSDHLAGEWQKLAAFLGLNAAQVEKIKYDFEGTDNRIFQMLLKWKQQAKEEDLIGTLQGALRDVGRNDLVEKLSGPQKIKKHEDEIICPQHMNTVKQFYCETCQVLVCPYSTANHPEPHVMHSNAEVSIKYKTTLRDQIQCCTSAGREIEEALQVVEEVKQCFEKALEDVKEAAARAMKQIEAEQKRWLNEIENQRRVHIECSNLRKTLTDWKEKHTSMMEHAKVVMESKTDSKFLLEYPATAKSLEELAREIPIVVGTQTECRPSRPKFLQGQAVHGIDLGKVVMVDVWEQCGTIGNRGGNSGELEGAHGITTSEPDRIAVTDRENKRVVIFDSQGNCLQSINAVTNDIAATPKVWIVVNPLVVKLYSRDDAQLIREFHPVPPDEIDKTEVNLFGVAVKKNSNIIVGDCKRKVLTELSQDGRLLHTVSVELKPYFLAVLDDDLIAISDMEQATVQVVDLSEGVAAKVTTLHPNINGRPAESCRGVCGDRSGIYIVASTGSFNSGHIHHHDIKGQFITCVAENLYNPYGITFKADEQQLAVADLHSVKMYRKAAPRLSCQ</sequence>
<dbReference type="GO" id="GO:0043161">
    <property type="term" value="P:proteasome-mediated ubiquitin-dependent protein catabolic process"/>
    <property type="evidence" value="ECO:0007669"/>
    <property type="project" value="TreeGrafter"/>
</dbReference>
<evidence type="ECO:0000313" key="5">
    <source>
        <dbReference type="Proteomes" id="UP000694845"/>
    </source>
</evidence>
<dbReference type="InterPro" id="IPR011029">
    <property type="entry name" value="DEATH-like_dom_sf"/>
</dbReference>
<dbReference type="SMART" id="SM00005">
    <property type="entry name" value="DEATH"/>
    <property type="match status" value="1"/>
</dbReference>
<feature type="repeat" description="NHL" evidence="2">
    <location>
        <begin position="321"/>
        <end position="361"/>
    </location>
</feature>